<dbReference type="AlphaFoldDB" id="A0AAV7MIC5"/>
<feature type="compositionally biased region" description="Basic and acidic residues" evidence="1">
    <location>
        <begin position="79"/>
        <end position="100"/>
    </location>
</feature>
<dbReference type="Proteomes" id="UP001066276">
    <property type="component" value="Chromosome 10"/>
</dbReference>
<proteinExistence type="predicted"/>
<feature type="region of interest" description="Disordered" evidence="1">
    <location>
        <begin position="43"/>
        <end position="100"/>
    </location>
</feature>
<protein>
    <submittedName>
        <fullName evidence="2">Uncharacterized protein</fullName>
    </submittedName>
</protein>
<reference evidence="2" key="1">
    <citation type="journal article" date="2022" name="bioRxiv">
        <title>Sequencing and chromosome-scale assembly of the giantPleurodeles waltlgenome.</title>
        <authorList>
            <person name="Brown T."/>
            <person name="Elewa A."/>
            <person name="Iarovenko S."/>
            <person name="Subramanian E."/>
            <person name="Araus A.J."/>
            <person name="Petzold A."/>
            <person name="Susuki M."/>
            <person name="Suzuki K.-i.T."/>
            <person name="Hayashi T."/>
            <person name="Toyoda A."/>
            <person name="Oliveira C."/>
            <person name="Osipova E."/>
            <person name="Leigh N.D."/>
            <person name="Simon A."/>
            <person name="Yun M.H."/>
        </authorList>
    </citation>
    <scope>NUCLEOTIDE SEQUENCE</scope>
    <source>
        <strain evidence="2">20211129_DDA</strain>
        <tissue evidence="2">Liver</tissue>
    </source>
</reference>
<accession>A0AAV7MIC5</accession>
<evidence type="ECO:0000313" key="2">
    <source>
        <dbReference type="EMBL" id="KAJ1099980.1"/>
    </source>
</evidence>
<organism evidence="2 3">
    <name type="scientific">Pleurodeles waltl</name>
    <name type="common">Iberian ribbed newt</name>
    <dbReference type="NCBI Taxonomy" id="8319"/>
    <lineage>
        <taxon>Eukaryota</taxon>
        <taxon>Metazoa</taxon>
        <taxon>Chordata</taxon>
        <taxon>Craniata</taxon>
        <taxon>Vertebrata</taxon>
        <taxon>Euteleostomi</taxon>
        <taxon>Amphibia</taxon>
        <taxon>Batrachia</taxon>
        <taxon>Caudata</taxon>
        <taxon>Salamandroidea</taxon>
        <taxon>Salamandridae</taxon>
        <taxon>Pleurodelinae</taxon>
        <taxon>Pleurodeles</taxon>
    </lineage>
</organism>
<name>A0AAV7MIC5_PLEWA</name>
<evidence type="ECO:0000256" key="1">
    <source>
        <dbReference type="SAM" id="MobiDB-lite"/>
    </source>
</evidence>
<gene>
    <name evidence="2" type="ORF">NDU88_005071</name>
</gene>
<keyword evidence="3" id="KW-1185">Reference proteome</keyword>
<sequence>MYLTLAAEALRLLVIGNSSGQRTRATAALHKIALVRGRYDREPPRVQDVNGRKSPNPAIQFPRGTNEGTTAVCVSGRADVSEKKERTDEDQKRDARVRRLEEKEDEEEKKWCNGEDETEVLRAATTRGTRSVRSEVERHERCVGARRVTGRTWLIQVCDRLCSQINPLLRRVRSAGEKVWRVKCMLE</sequence>
<dbReference type="EMBL" id="JANPWB010000014">
    <property type="protein sequence ID" value="KAJ1099980.1"/>
    <property type="molecule type" value="Genomic_DNA"/>
</dbReference>
<evidence type="ECO:0000313" key="3">
    <source>
        <dbReference type="Proteomes" id="UP001066276"/>
    </source>
</evidence>
<comment type="caution">
    <text evidence="2">The sequence shown here is derived from an EMBL/GenBank/DDBJ whole genome shotgun (WGS) entry which is preliminary data.</text>
</comment>